<feature type="transmembrane region" description="Helical" evidence="1">
    <location>
        <begin position="213"/>
        <end position="231"/>
    </location>
</feature>
<feature type="transmembrane region" description="Helical" evidence="1">
    <location>
        <begin position="6"/>
        <end position="24"/>
    </location>
</feature>
<evidence type="ECO:0000313" key="2">
    <source>
        <dbReference type="EMBL" id="PBB06468.1"/>
    </source>
</evidence>
<sequence length="602" mass="68602">MVLLLFIAFMISLAGYGMFILFRFSINPSFIPAIIVSSITVLMFFAGLLNILVFTAYSLFIIGVILFIAGLFMIYKHKLSVAQLYSPAIVFFSLLTVVFVLLLHNSIFVYYDNFSHWALIVKEMITKDILPDDSTIITYRNYPPGTALFIYFTVKIVGFSESMSLIAQSLLTASFLTTLFAFSAWKRPMSVVIPLTASVCSVLVLPFALSSLIVDTVLGYLSIATFAVIFYYRNNIFRLSLLSAPLLSMIVLTKDSGKIFFGFLVAWIVLLLARRVFIYKNITWKLVMQALASTVVIPLFINYLWGQYQKKAYSIDYEENRFAITMDIFNIDRSEEFIQNLLPHLISYAFNFSSVEFMTLILVDVLAIVVLVSSFFFFRKNLASLLYNVIYLNMIYLVYIGFLYILYLFIMPEVEAAYLAGFDRYQASIVIFLIGSMLFVINGHLYQKKNVTAKVNWLQKTIIGCSVLITIPLLPNVGELFQDTEGGVRDQLLTQYQALHSHTDITTADNITIIKAAENDDNGYIRHMMNYERLSENTDQFFTCESKEKKDSIQQSIKESKYMIILNMNDQMKNCLKDVSGGTDLTKGIYAIEDNSIEPVEK</sequence>
<protein>
    <recommendedName>
        <fullName evidence="4">Dolichyl-phosphate-mannose-protein mannosyltransferase</fullName>
    </recommendedName>
</protein>
<comment type="caution">
    <text evidence="2">The sequence shown here is derived from an EMBL/GenBank/DDBJ whole genome shotgun (WGS) entry which is preliminary data.</text>
</comment>
<feature type="transmembrane region" description="Helical" evidence="1">
    <location>
        <begin position="259"/>
        <end position="277"/>
    </location>
</feature>
<keyword evidence="3" id="KW-1185">Reference proteome</keyword>
<name>A0ABX4HTR8_9BACI</name>
<dbReference type="EMBL" id="NSGH01000004">
    <property type="protein sequence ID" value="PBB06468.1"/>
    <property type="molecule type" value="Genomic_DNA"/>
</dbReference>
<proteinExistence type="predicted"/>
<evidence type="ECO:0000313" key="3">
    <source>
        <dbReference type="Proteomes" id="UP000217561"/>
    </source>
</evidence>
<evidence type="ECO:0000256" key="1">
    <source>
        <dbReference type="SAM" id="Phobius"/>
    </source>
</evidence>
<feature type="transmembrane region" description="Helical" evidence="1">
    <location>
        <begin position="189"/>
        <end position="207"/>
    </location>
</feature>
<accession>A0ABX4HTR8</accession>
<keyword evidence="1" id="KW-0472">Membrane</keyword>
<organism evidence="2 3">
    <name type="scientific">Salimicrobium humidisoli</name>
    <dbReference type="NCBI Taxonomy" id="2029857"/>
    <lineage>
        <taxon>Bacteria</taxon>
        <taxon>Bacillati</taxon>
        <taxon>Bacillota</taxon>
        <taxon>Bacilli</taxon>
        <taxon>Bacillales</taxon>
        <taxon>Bacillaceae</taxon>
        <taxon>Salimicrobium</taxon>
    </lineage>
</organism>
<keyword evidence="1" id="KW-1133">Transmembrane helix</keyword>
<gene>
    <name evidence="2" type="ORF">CKW00_03840</name>
</gene>
<feature type="transmembrane region" description="Helical" evidence="1">
    <location>
        <begin position="425"/>
        <end position="445"/>
    </location>
</feature>
<feature type="transmembrane region" description="Helical" evidence="1">
    <location>
        <begin position="31"/>
        <end position="51"/>
    </location>
</feature>
<feature type="transmembrane region" description="Helical" evidence="1">
    <location>
        <begin position="286"/>
        <end position="305"/>
    </location>
</feature>
<feature type="transmembrane region" description="Helical" evidence="1">
    <location>
        <begin position="57"/>
        <end position="75"/>
    </location>
</feature>
<evidence type="ECO:0008006" key="4">
    <source>
        <dbReference type="Google" id="ProtNLM"/>
    </source>
</evidence>
<keyword evidence="1" id="KW-0812">Transmembrane</keyword>
<feature type="transmembrane region" description="Helical" evidence="1">
    <location>
        <begin position="357"/>
        <end position="378"/>
    </location>
</feature>
<feature type="transmembrane region" description="Helical" evidence="1">
    <location>
        <begin position="390"/>
        <end position="410"/>
    </location>
</feature>
<reference evidence="2 3" key="1">
    <citation type="submission" date="2017-08" db="EMBL/GenBank/DDBJ databases">
        <title>Salimicrobium alkalisoli sp. nov., isolated from saline alkaline soil.</title>
        <authorList>
            <person name="Zhang G."/>
            <person name="Xiong Q."/>
        </authorList>
    </citation>
    <scope>NUCLEOTIDE SEQUENCE [LARGE SCALE GENOMIC DNA]</scope>
    <source>
        <strain evidence="2 3">WN024</strain>
    </source>
</reference>
<dbReference type="Proteomes" id="UP000217561">
    <property type="component" value="Unassembled WGS sequence"/>
</dbReference>
<dbReference type="RefSeq" id="WP_095821457.1">
    <property type="nucleotide sequence ID" value="NZ_NSGH01000004.1"/>
</dbReference>
<feature type="transmembrane region" description="Helical" evidence="1">
    <location>
        <begin position="87"/>
        <end position="111"/>
    </location>
</feature>